<dbReference type="RefSeq" id="WP_229596824.1">
    <property type="nucleotide sequence ID" value="NZ_AP024485.1"/>
</dbReference>
<dbReference type="InterPro" id="IPR004370">
    <property type="entry name" value="4-OT-like_dom"/>
</dbReference>
<dbReference type="Pfam" id="PF01361">
    <property type="entry name" value="Tautomerase"/>
    <property type="match status" value="1"/>
</dbReference>
<name>A0ABN6ESS9_9BACT</name>
<protein>
    <recommendedName>
        <fullName evidence="3">4-oxalocrotonate tautomerase-like domain-containing protein</fullName>
    </recommendedName>
</protein>
<dbReference type="Gene3D" id="3.30.429.10">
    <property type="entry name" value="Macrophage Migration Inhibitory Factor"/>
    <property type="match status" value="1"/>
</dbReference>
<evidence type="ECO:0000256" key="1">
    <source>
        <dbReference type="ARBA" id="ARBA00006723"/>
    </source>
</evidence>
<reference evidence="4" key="1">
    <citation type="journal article" date="2022" name="Arch. Microbiol.">
        <title>Pseudodesulfovibrio sediminis sp. nov., a mesophilic and neutrophilic sulfate-reducing bacterium isolated from sediment of a brackish lake.</title>
        <authorList>
            <person name="Takahashi A."/>
            <person name="Kojima H."/>
            <person name="Watanabe M."/>
            <person name="Fukui M."/>
        </authorList>
    </citation>
    <scope>NUCLEOTIDE SEQUENCE</scope>
    <source>
        <strain evidence="4">SF6</strain>
    </source>
</reference>
<dbReference type="SUPFAM" id="SSF55331">
    <property type="entry name" value="Tautomerase/MIF"/>
    <property type="match status" value="1"/>
</dbReference>
<evidence type="ECO:0000313" key="5">
    <source>
        <dbReference type="Proteomes" id="UP001053296"/>
    </source>
</evidence>
<dbReference type="NCBIfam" id="NF001966">
    <property type="entry name" value="PRK00745.1"/>
    <property type="match status" value="1"/>
</dbReference>
<gene>
    <name evidence="4" type="ORF">PSDVSF_17790</name>
</gene>
<dbReference type="Proteomes" id="UP001053296">
    <property type="component" value="Chromosome"/>
</dbReference>
<comment type="similarity">
    <text evidence="1">Belongs to the 4-oxalocrotonate tautomerase family.</text>
</comment>
<keyword evidence="5" id="KW-1185">Reference proteome</keyword>
<dbReference type="InterPro" id="IPR014347">
    <property type="entry name" value="Tautomerase/MIF_sf"/>
</dbReference>
<proteinExistence type="inferred from homology"/>
<evidence type="ECO:0000256" key="2">
    <source>
        <dbReference type="ARBA" id="ARBA00023235"/>
    </source>
</evidence>
<organism evidence="4 5">
    <name type="scientific">Pseudodesulfovibrio sediminis</name>
    <dbReference type="NCBI Taxonomy" id="2810563"/>
    <lineage>
        <taxon>Bacteria</taxon>
        <taxon>Pseudomonadati</taxon>
        <taxon>Thermodesulfobacteriota</taxon>
        <taxon>Desulfovibrionia</taxon>
        <taxon>Desulfovibrionales</taxon>
        <taxon>Desulfovibrionaceae</taxon>
    </lineage>
</organism>
<dbReference type="EMBL" id="AP024485">
    <property type="protein sequence ID" value="BCS88537.1"/>
    <property type="molecule type" value="Genomic_DNA"/>
</dbReference>
<keyword evidence="2" id="KW-0413">Isomerase</keyword>
<sequence length="75" mass="8453">MPVIKVEMFEGRTTDQKRELVEVLSRETARITGCDVDSIYVILEDVKKSNWGAGGMLCSDKFPDEKPAMEESGRE</sequence>
<dbReference type="PANTHER" id="PTHR35530:SF1">
    <property type="entry name" value="2-HYDROXYMUCONATE TAUTOMERASE"/>
    <property type="match status" value="1"/>
</dbReference>
<evidence type="ECO:0000313" key="4">
    <source>
        <dbReference type="EMBL" id="BCS88537.1"/>
    </source>
</evidence>
<dbReference type="PANTHER" id="PTHR35530">
    <property type="entry name" value="TAUTOMERASE-RELATED"/>
    <property type="match status" value="1"/>
</dbReference>
<accession>A0ABN6ESS9</accession>
<feature type="domain" description="4-oxalocrotonate tautomerase-like" evidence="3">
    <location>
        <begin position="2"/>
        <end position="60"/>
    </location>
</feature>
<evidence type="ECO:0000259" key="3">
    <source>
        <dbReference type="Pfam" id="PF01361"/>
    </source>
</evidence>